<sequence>MTRSGVPFFFILFLKQYRALANSGNDDSNPSLRRRLEEPQCHHSAKYHTHMTLGQTCTNDNVYPAPWDQPPMSERFFMNTAAECCNFYFPGKSCNTINVCGDKVPEGTPTTPTGTTAVPTKHPTNRPTKVPGEIPTSHKNDACHPEKKWHADITLGKDDAGCVNNDVFPPGWDKPPLNEKMFFNDAKSCCDHFFEDRSDCEWVDVCAAIGSSSTTTTTSSVAASGSTVVSTTSTTSNSSPYTYPENSPCYGRKWHPDTAKIVNTCTNDLSYPSAWNNGIMDGITMFEDPTSCCAKLIKTNGGECVIVEDTVCLAATASPTRRPTNAPTNAGGGECSSKWHPDEAFQGCTNSGPGTYPPQWDGALASRYMFDTFEACCSTPFFSPDKECVKTDLCPPPPVDCSTLKWHPTSKFDACSNSDEYPADWDNPALVGKFMFSSYYECCEGQFSGRSCPKEDVCNANPCEDNYWHPTTDFQGTCSNSLDFPSEWRQNPGFSKYMFMSFEQCCLETFSGQQCSMEDICNPSSCEDQKWHPTSKFDACSNSMEYPSDWNNPAAAGKFMFSSYNECCSSHFAGKSCPKEDVCNPTTTTSCEDQMWHPTTDFKSCSNDLTFPPSWSQPPASLNYMHQTYDACCAAMFFGQCPKKDVCNAGSSTTKKPTRQPTAIVSTHAPTRMNQNSTPTMPSLNPITETKQPTIFPTSESPTTSPIVCQTAKWHPGLDGYCSNSPEYNALWDMPSLSKIYLHDTHASCCRLFYDKRVCGKEDVCEQTSDQTAHPSDKPSSNPTPQPSHKPFANPTTQPSRKPSSFPIQNTHNDINICKLKKYHPMSVFNRKCTNDANFPPLWSSTSSYFFDSPQDCCASFYNDGWGTCETEDICLSQDRTPSDIQDCGKKWHPTTETSRVCSNGAQYPPVWDSMADQFFFDSAEACCKAFYSSGSGQCDVVNTC</sequence>
<feature type="signal peptide" evidence="2">
    <location>
        <begin position="1"/>
        <end position="21"/>
    </location>
</feature>
<feature type="region of interest" description="Disordered" evidence="1">
    <location>
        <begin position="768"/>
        <end position="809"/>
    </location>
</feature>
<feature type="compositionally biased region" description="Polar residues" evidence="1">
    <location>
        <begin position="768"/>
        <end position="781"/>
    </location>
</feature>
<comment type="caution">
    <text evidence="3">The sequence shown here is derived from an EMBL/GenBank/DDBJ whole genome shotgun (WGS) entry which is preliminary data.</text>
</comment>
<evidence type="ECO:0000313" key="4">
    <source>
        <dbReference type="Proteomes" id="UP001530400"/>
    </source>
</evidence>
<evidence type="ECO:0000256" key="2">
    <source>
        <dbReference type="SAM" id="SignalP"/>
    </source>
</evidence>
<evidence type="ECO:0000256" key="1">
    <source>
        <dbReference type="SAM" id="MobiDB-lite"/>
    </source>
</evidence>
<feature type="chain" id="PRO_5044852100" evidence="2">
    <location>
        <begin position="22"/>
        <end position="945"/>
    </location>
</feature>
<reference evidence="3 4" key="1">
    <citation type="submission" date="2024-10" db="EMBL/GenBank/DDBJ databases">
        <title>Updated reference genomes for cyclostephanoid diatoms.</title>
        <authorList>
            <person name="Roberts W.R."/>
            <person name="Alverson A.J."/>
        </authorList>
    </citation>
    <scope>NUCLEOTIDE SEQUENCE [LARGE SCALE GENOMIC DNA]</scope>
    <source>
        <strain evidence="3 4">AJA010-31</strain>
    </source>
</reference>
<dbReference type="AlphaFoldDB" id="A0ABD3Q8T0"/>
<protein>
    <submittedName>
        <fullName evidence="3">Uncharacterized protein</fullName>
    </submittedName>
</protein>
<proteinExistence type="predicted"/>
<dbReference type="EMBL" id="JALLPJ020000297">
    <property type="protein sequence ID" value="KAL3796316.1"/>
    <property type="molecule type" value="Genomic_DNA"/>
</dbReference>
<organism evidence="3 4">
    <name type="scientific">Cyclotella atomus</name>
    <dbReference type="NCBI Taxonomy" id="382360"/>
    <lineage>
        <taxon>Eukaryota</taxon>
        <taxon>Sar</taxon>
        <taxon>Stramenopiles</taxon>
        <taxon>Ochrophyta</taxon>
        <taxon>Bacillariophyta</taxon>
        <taxon>Coscinodiscophyceae</taxon>
        <taxon>Thalassiosirophycidae</taxon>
        <taxon>Stephanodiscales</taxon>
        <taxon>Stephanodiscaceae</taxon>
        <taxon>Cyclotella</taxon>
    </lineage>
</organism>
<dbReference type="Proteomes" id="UP001530400">
    <property type="component" value="Unassembled WGS sequence"/>
</dbReference>
<keyword evidence="2" id="KW-0732">Signal</keyword>
<name>A0ABD3Q8T0_9STRA</name>
<feature type="compositionally biased region" description="Polar residues" evidence="1">
    <location>
        <begin position="794"/>
        <end position="809"/>
    </location>
</feature>
<gene>
    <name evidence="3" type="ORF">ACHAWO_008985</name>
</gene>
<accession>A0ABD3Q8T0</accession>
<feature type="region of interest" description="Disordered" evidence="1">
    <location>
        <begin position="110"/>
        <end position="144"/>
    </location>
</feature>
<feature type="compositionally biased region" description="Low complexity" evidence="1">
    <location>
        <begin position="110"/>
        <end position="120"/>
    </location>
</feature>
<evidence type="ECO:0000313" key="3">
    <source>
        <dbReference type="EMBL" id="KAL3796316.1"/>
    </source>
</evidence>
<keyword evidence="4" id="KW-1185">Reference proteome</keyword>